<dbReference type="InterPro" id="IPR036390">
    <property type="entry name" value="WH_DNA-bd_sf"/>
</dbReference>
<keyword evidence="3" id="KW-0804">Transcription</keyword>
<dbReference type="GO" id="GO:0003677">
    <property type="term" value="F:DNA binding"/>
    <property type="evidence" value="ECO:0007669"/>
    <property type="project" value="UniProtKB-KW"/>
</dbReference>
<dbReference type="PROSITE" id="PS01117">
    <property type="entry name" value="HTH_MARR_1"/>
    <property type="match status" value="1"/>
</dbReference>
<dbReference type="PROSITE" id="PS50995">
    <property type="entry name" value="HTH_MARR_2"/>
    <property type="match status" value="1"/>
</dbReference>
<dbReference type="EMBL" id="JAJAQI010000009">
    <property type="protein sequence ID" value="MCB4821624.1"/>
    <property type="molecule type" value="Genomic_DNA"/>
</dbReference>
<accession>A0A9X1ICU9</accession>
<evidence type="ECO:0000256" key="3">
    <source>
        <dbReference type="ARBA" id="ARBA00023163"/>
    </source>
</evidence>
<reference evidence="5" key="1">
    <citation type="submission" date="2021-10" db="EMBL/GenBank/DDBJ databases">
        <title>Roseicella aerolatum sp. nov., isolated from aerosols of e-waste dismantling site.</title>
        <authorList>
            <person name="Qin T."/>
        </authorList>
    </citation>
    <scope>NUCLEOTIDE SEQUENCE</scope>
    <source>
        <strain evidence="5">GB24</strain>
    </source>
</reference>
<dbReference type="Pfam" id="PF01047">
    <property type="entry name" value="MarR"/>
    <property type="match status" value="1"/>
</dbReference>
<dbReference type="InterPro" id="IPR023187">
    <property type="entry name" value="Tscrpt_reg_MarR-type_CS"/>
</dbReference>
<keyword evidence="6" id="KW-1185">Reference proteome</keyword>
<name>A0A9X1ICU9_9PROT</name>
<dbReference type="AlphaFoldDB" id="A0A9X1ICU9"/>
<dbReference type="InterPro" id="IPR000835">
    <property type="entry name" value="HTH_MarR-typ"/>
</dbReference>
<keyword evidence="2" id="KW-0238">DNA-binding</keyword>
<proteinExistence type="predicted"/>
<dbReference type="RefSeq" id="WP_226606617.1">
    <property type="nucleotide sequence ID" value="NZ_JAJAQI010000009.1"/>
</dbReference>
<protein>
    <submittedName>
        <fullName evidence="5">MarR family transcriptional regulator</fullName>
    </submittedName>
</protein>
<dbReference type="SMART" id="SM00347">
    <property type="entry name" value="HTH_MARR"/>
    <property type="match status" value="1"/>
</dbReference>
<evidence type="ECO:0000313" key="5">
    <source>
        <dbReference type="EMBL" id="MCB4821624.1"/>
    </source>
</evidence>
<keyword evidence="1" id="KW-0805">Transcription regulation</keyword>
<dbReference type="GO" id="GO:0003700">
    <property type="term" value="F:DNA-binding transcription factor activity"/>
    <property type="evidence" value="ECO:0007669"/>
    <property type="project" value="InterPro"/>
</dbReference>
<gene>
    <name evidence="5" type="ORF">LHA35_07760</name>
</gene>
<feature type="domain" description="HTH marR-type" evidence="4">
    <location>
        <begin position="107"/>
        <end position="248"/>
    </location>
</feature>
<sequence length="248" mass="27338">MHRNLFSLLCVAGNSAQNRGKLRSCVVLFTPGQPDLTAPDNLDFEQNSKNEQMREVRQRPLVPLEQARTGLDMLMAMQLTNVQGAGPIAPPIHVIPGAASLAEPSWREELPPALLAMMMTANRIMAMEAVRAVPDGRLTPPQFRILNYLYVSPGASLSEVASYLGVRLPTASVMLVKLAAEGYVLRSRHPNSRRRMQLVLTEHGQEVTTTVRSALFSRLRAGLDRLEEADRAAIQQSMSALRSLFAQV</sequence>
<dbReference type="Gene3D" id="1.10.10.10">
    <property type="entry name" value="Winged helix-like DNA-binding domain superfamily/Winged helix DNA-binding domain"/>
    <property type="match status" value="1"/>
</dbReference>
<evidence type="ECO:0000256" key="1">
    <source>
        <dbReference type="ARBA" id="ARBA00023015"/>
    </source>
</evidence>
<dbReference type="PANTHER" id="PTHR42756:SF1">
    <property type="entry name" value="TRANSCRIPTIONAL REPRESSOR OF EMRAB OPERON"/>
    <property type="match status" value="1"/>
</dbReference>
<dbReference type="Proteomes" id="UP001139311">
    <property type="component" value="Unassembled WGS sequence"/>
</dbReference>
<evidence type="ECO:0000259" key="4">
    <source>
        <dbReference type="PROSITE" id="PS50995"/>
    </source>
</evidence>
<organism evidence="5 6">
    <name type="scientific">Roseicella aerolata</name>
    <dbReference type="NCBI Taxonomy" id="2883479"/>
    <lineage>
        <taxon>Bacteria</taxon>
        <taxon>Pseudomonadati</taxon>
        <taxon>Pseudomonadota</taxon>
        <taxon>Alphaproteobacteria</taxon>
        <taxon>Acetobacterales</taxon>
        <taxon>Roseomonadaceae</taxon>
        <taxon>Roseicella</taxon>
    </lineage>
</organism>
<dbReference type="SUPFAM" id="SSF46785">
    <property type="entry name" value="Winged helix' DNA-binding domain"/>
    <property type="match status" value="1"/>
</dbReference>
<dbReference type="PANTHER" id="PTHR42756">
    <property type="entry name" value="TRANSCRIPTIONAL REGULATOR, MARR"/>
    <property type="match status" value="1"/>
</dbReference>
<evidence type="ECO:0000256" key="2">
    <source>
        <dbReference type="ARBA" id="ARBA00023125"/>
    </source>
</evidence>
<dbReference type="InterPro" id="IPR036388">
    <property type="entry name" value="WH-like_DNA-bd_sf"/>
</dbReference>
<comment type="caution">
    <text evidence="5">The sequence shown here is derived from an EMBL/GenBank/DDBJ whole genome shotgun (WGS) entry which is preliminary data.</text>
</comment>
<evidence type="ECO:0000313" key="6">
    <source>
        <dbReference type="Proteomes" id="UP001139311"/>
    </source>
</evidence>